<comment type="caution">
    <text evidence="2">The sequence shown here is derived from an EMBL/GenBank/DDBJ whole genome shotgun (WGS) entry which is preliminary data.</text>
</comment>
<dbReference type="PROSITE" id="PS50104">
    <property type="entry name" value="TIR"/>
    <property type="match status" value="1"/>
</dbReference>
<dbReference type="InterPro" id="IPR042342">
    <property type="entry name" value="TTC22"/>
</dbReference>
<dbReference type="Proteomes" id="UP001186944">
    <property type="component" value="Unassembled WGS sequence"/>
</dbReference>
<protein>
    <recommendedName>
        <fullName evidence="1">TIR domain-containing protein</fullName>
    </recommendedName>
</protein>
<dbReference type="EMBL" id="VSWD01000005">
    <property type="protein sequence ID" value="KAK3103597.1"/>
    <property type="molecule type" value="Genomic_DNA"/>
</dbReference>
<gene>
    <name evidence="2" type="ORF">FSP39_020433</name>
</gene>
<dbReference type="PANTHER" id="PTHR16253">
    <property type="entry name" value="TETRATRICOPEPTIDE REPEAT PROTEIN 22"/>
    <property type="match status" value="1"/>
</dbReference>
<evidence type="ECO:0000259" key="1">
    <source>
        <dbReference type="PROSITE" id="PS50104"/>
    </source>
</evidence>
<dbReference type="PANTHER" id="PTHR16253:SF0">
    <property type="entry name" value="TETRATRICOPEPTIDE REPEAT PROTEIN 22"/>
    <property type="match status" value="1"/>
</dbReference>
<dbReference type="SMART" id="SM00255">
    <property type="entry name" value="TIR"/>
    <property type="match status" value="1"/>
</dbReference>
<dbReference type="Gene3D" id="3.40.50.10140">
    <property type="entry name" value="Toll/interleukin-1 receptor homology (TIR) domain"/>
    <property type="match status" value="1"/>
</dbReference>
<dbReference type="AlphaFoldDB" id="A0AA88YE04"/>
<evidence type="ECO:0000313" key="2">
    <source>
        <dbReference type="EMBL" id="KAK3103597.1"/>
    </source>
</evidence>
<dbReference type="InterPro" id="IPR000157">
    <property type="entry name" value="TIR_dom"/>
</dbReference>
<keyword evidence="3" id="KW-1185">Reference proteome</keyword>
<dbReference type="Pfam" id="PF13676">
    <property type="entry name" value="TIR_2"/>
    <property type="match status" value="1"/>
</dbReference>
<sequence length="424" mass="49430">MDLNQERKIDSLPLRQYHFDIYFIYETNQHTSTWVRNTCKALERDNIVGGYHERDFIPGSPVTENIKNCFKLSKHFGVLLTPGFNESQFCKYEMRMALGLKLESTESAERRIIPLCLSTDVDVPDELQQFTELDVSGPQERWWNRLVSAIKEPKLDDSRKAIDVINEYLKVLTDMNMATVMKSLSILDKAPLASVQRQIGLPSIQNMLLHSVGINCTGKSVQIDFAKLFPNDVENTKLRELCSVFNEVCFDNDFQARLTVAEEASESLTSECDLKFHGIRGFDHVKLSLSFRSKQKILITHNTGQVVSISHQNTSSALMFLAQLQCSVQLRSKMSKRIRLRFPPYRIKSHSTRRSKHYRNYRKILFKFPDNRVRGRYTYHRDSFREDQGQRHIRTDNEKFLLVQKDDSQAFYSRSKRLEQSTDY</sequence>
<dbReference type="GO" id="GO:0007165">
    <property type="term" value="P:signal transduction"/>
    <property type="evidence" value="ECO:0007669"/>
    <property type="project" value="InterPro"/>
</dbReference>
<reference evidence="2" key="1">
    <citation type="submission" date="2019-08" db="EMBL/GenBank/DDBJ databases">
        <title>The improved chromosome-level genome for the pearl oyster Pinctada fucata martensii using PacBio sequencing and Hi-C.</title>
        <authorList>
            <person name="Zheng Z."/>
        </authorList>
    </citation>
    <scope>NUCLEOTIDE SEQUENCE</scope>
    <source>
        <strain evidence="2">ZZ-2019</strain>
        <tissue evidence="2">Adductor muscle</tissue>
    </source>
</reference>
<accession>A0AA88YE04</accession>
<dbReference type="InterPro" id="IPR035897">
    <property type="entry name" value="Toll_tir_struct_dom_sf"/>
</dbReference>
<name>A0AA88YE04_PINIB</name>
<evidence type="ECO:0000313" key="3">
    <source>
        <dbReference type="Proteomes" id="UP001186944"/>
    </source>
</evidence>
<proteinExistence type="predicted"/>
<feature type="domain" description="TIR" evidence="1">
    <location>
        <begin position="17"/>
        <end position="150"/>
    </location>
</feature>
<dbReference type="SUPFAM" id="SSF52200">
    <property type="entry name" value="Toll/Interleukin receptor TIR domain"/>
    <property type="match status" value="1"/>
</dbReference>
<organism evidence="2 3">
    <name type="scientific">Pinctada imbricata</name>
    <name type="common">Atlantic pearl-oyster</name>
    <name type="synonym">Pinctada martensii</name>
    <dbReference type="NCBI Taxonomy" id="66713"/>
    <lineage>
        <taxon>Eukaryota</taxon>
        <taxon>Metazoa</taxon>
        <taxon>Spiralia</taxon>
        <taxon>Lophotrochozoa</taxon>
        <taxon>Mollusca</taxon>
        <taxon>Bivalvia</taxon>
        <taxon>Autobranchia</taxon>
        <taxon>Pteriomorphia</taxon>
        <taxon>Pterioida</taxon>
        <taxon>Pterioidea</taxon>
        <taxon>Pteriidae</taxon>
        <taxon>Pinctada</taxon>
    </lineage>
</organism>